<evidence type="ECO:0000313" key="8">
    <source>
        <dbReference type="Proteomes" id="UP000030854"/>
    </source>
</evidence>
<proteinExistence type="predicted"/>
<dbReference type="InterPro" id="IPR038753">
    <property type="entry name" value="NFKBIL1"/>
</dbReference>
<accession>A0A0B1PFM0</accession>
<protein>
    <submittedName>
        <fullName evidence="7">Uncharacterized protein</fullName>
    </submittedName>
</protein>
<feature type="region of interest" description="Disordered" evidence="6">
    <location>
        <begin position="168"/>
        <end position="189"/>
    </location>
</feature>
<evidence type="ECO:0000313" key="7">
    <source>
        <dbReference type="EMBL" id="KHJ35676.1"/>
    </source>
</evidence>
<evidence type="ECO:0000256" key="3">
    <source>
        <dbReference type="ARBA" id="ARBA00022737"/>
    </source>
</evidence>
<evidence type="ECO:0000256" key="4">
    <source>
        <dbReference type="ARBA" id="ARBA00023043"/>
    </source>
</evidence>
<keyword evidence="8" id="KW-1185">Reference proteome</keyword>
<sequence>MDECKLNPGENRDVHHRLNFRFKGSSKQVASEGKAPDMTSHADERERAKRHKTSKKKRKIRRRRERDYTQKGPSIENENINDEPCLHDSMEDCPVDPEVAFRASLFDAMRDDEGAQFWEGVYGQPVHTYPNTKLGPDGKLERMTDDEYATYVRTKMYEKTHQYLIEERERRKNAQRQKEEKLRESAEQEREFRRNLEKRLRKDNERALRRAWSEKWDHYLMKWDILEKDSPQKIDLESIPWPVASGKRSDVKQEEIERFWTYAPTGGQSSEDQLKKLLKTERIRWHPDKIQQKLGGQNVNKSILQVATFVFQVTDRLWSQIQ</sequence>
<dbReference type="GO" id="GO:0005634">
    <property type="term" value="C:nucleus"/>
    <property type="evidence" value="ECO:0007669"/>
    <property type="project" value="UniProtKB-SubCell"/>
</dbReference>
<dbReference type="AlphaFoldDB" id="A0A0B1PFM0"/>
<keyword evidence="3" id="KW-0677">Repeat</keyword>
<keyword evidence="4" id="KW-0040">ANK repeat</keyword>
<keyword evidence="2" id="KW-0597">Phosphoprotein</keyword>
<evidence type="ECO:0000256" key="2">
    <source>
        <dbReference type="ARBA" id="ARBA00022553"/>
    </source>
</evidence>
<name>A0A0B1PFM0_UNCNE</name>
<dbReference type="Proteomes" id="UP000030854">
    <property type="component" value="Unassembled WGS sequence"/>
</dbReference>
<organism evidence="7 8">
    <name type="scientific">Uncinula necator</name>
    <name type="common">Grape powdery mildew</name>
    <dbReference type="NCBI Taxonomy" id="52586"/>
    <lineage>
        <taxon>Eukaryota</taxon>
        <taxon>Fungi</taxon>
        <taxon>Dikarya</taxon>
        <taxon>Ascomycota</taxon>
        <taxon>Pezizomycotina</taxon>
        <taxon>Leotiomycetes</taxon>
        <taxon>Erysiphales</taxon>
        <taxon>Erysiphaceae</taxon>
        <taxon>Erysiphe</taxon>
    </lineage>
</organism>
<reference evidence="7 8" key="1">
    <citation type="journal article" date="2014" name="BMC Genomics">
        <title>Adaptive genomic structural variation in the grape powdery mildew pathogen, Erysiphe necator.</title>
        <authorList>
            <person name="Jones L."/>
            <person name="Riaz S."/>
            <person name="Morales-Cruz A."/>
            <person name="Amrine K.C."/>
            <person name="McGuire B."/>
            <person name="Gubler W.D."/>
            <person name="Walker M.A."/>
            <person name="Cantu D."/>
        </authorList>
    </citation>
    <scope>NUCLEOTIDE SEQUENCE [LARGE SCALE GENOMIC DNA]</scope>
    <source>
        <strain evidence="8">c</strain>
    </source>
</reference>
<dbReference type="PANTHER" id="PTHR15263">
    <property type="entry name" value="I-KAPPA-B-LIKE PROTEIN IKBL"/>
    <property type="match status" value="1"/>
</dbReference>
<dbReference type="OMA" id="MWEKTHQ"/>
<comment type="caution">
    <text evidence="7">The sequence shown here is derived from an EMBL/GenBank/DDBJ whole genome shotgun (WGS) entry which is preliminary data.</text>
</comment>
<keyword evidence="5" id="KW-0539">Nucleus</keyword>
<dbReference type="GO" id="GO:0043124">
    <property type="term" value="P:negative regulation of canonical NF-kappaB signal transduction"/>
    <property type="evidence" value="ECO:0007669"/>
    <property type="project" value="InterPro"/>
</dbReference>
<gene>
    <name evidence="7" type="ORF">EV44_g6490</name>
</gene>
<evidence type="ECO:0000256" key="6">
    <source>
        <dbReference type="SAM" id="MobiDB-lite"/>
    </source>
</evidence>
<dbReference type="EMBL" id="JNVN01000302">
    <property type="protein sequence ID" value="KHJ35676.1"/>
    <property type="molecule type" value="Genomic_DNA"/>
</dbReference>
<feature type="compositionally biased region" description="Basic residues" evidence="6">
    <location>
        <begin position="48"/>
        <end position="64"/>
    </location>
</feature>
<evidence type="ECO:0000256" key="1">
    <source>
        <dbReference type="ARBA" id="ARBA00004123"/>
    </source>
</evidence>
<evidence type="ECO:0000256" key="5">
    <source>
        <dbReference type="ARBA" id="ARBA00023242"/>
    </source>
</evidence>
<feature type="region of interest" description="Disordered" evidence="6">
    <location>
        <begin position="1"/>
        <end position="83"/>
    </location>
</feature>
<dbReference type="PANTHER" id="PTHR15263:SF1">
    <property type="entry name" value="NF-KAPPA-B INHIBITOR-LIKE PROTEIN 1"/>
    <property type="match status" value="1"/>
</dbReference>
<comment type="subcellular location">
    <subcellularLocation>
        <location evidence="1">Nucleus</location>
    </subcellularLocation>
</comment>
<dbReference type="HOGENOM" id="CLU_043194_0_0_1"/>